<keyword evidence="1" id="KW-0812">Transmembrane</keyword>
<name>A0A4R0Z1C5_9GAMM</name>
<dbReference type="AlphaFoldDB" id="A0A4R0Z1C5"/>
<evidence type="ECO:0008006" key="4">
    <source>
        <dbReference type="Google" id="ProtNLM"/>
    </source>
</evidence>
<feature type="transmembrane region" description="Helical" evidence="1">
    <location>
        <begin position="293"/>
        <end position="310"/>
    </location>
</feature>
<feature type="transmembrane region" description="Helical" evidence="1">
    <location>
        <begin position="322"/>
        <end position="341"/>
    </location>
</feature>
<feature type="transmembrane region" description="Helical" evidence="1">
    <location>
        <begin position="214"/>
        <end position="236"/>
    </location>
</feature>
<keyword evidence="3" id="KW-1185">Reference proteome</keyword>
<evidence type="ECO:0000313" key="2">
    <source>
        <dbReference type="EMBL" id="TCI12060.1"/>
    </source>
</evidence>
<feature type="transmembrane region" description="Helical" evidence="1">
    <location>
        <begin position="83"/>
        <end position="104"/>
    </location>
</feature>
<evidence type="ECO:0000256" key="1">
    <source>
        <dbReference type="SAM" id="Phobius"/>
    </source>
</evidence>
<dbReference type="Proteomes" id="UP000291822">
    <property type="component" value="Unassembled WGS sequence"/>
</dbReference>
<dbReference type="EMBL" id="SJTG01000001">
    <property type="protein sequence ID" value="TCI12060.1"/>
    <property type="molecule type" value="Genomic_DNA"/>
</dbReference>
<keyword evidence="1" id="KW-0472">Membrane</keyword>
<proteinExistence type="predicted"/>
<feature type="transmembrane region" description="Helical" evidence="1">
    <location>
        <begin position="347"/>
        <end position="364"/>
    </location>
</feature>
<organism evidence="2 3">
    <name type="scientific">Dyella soli</name>
    <dbReference type="NCBI Taxonomy" id="522319"/>
    <lineage>
        <taxon>Bacteria</taxon>
        <taxon>Pseudomonadati</taxon>
        <taxon>Pseudomonadota</taxon>
        <taxon>Gammaproteobacteria</taxon>
        <taxon>Lysobacterales</taxon>
        <taxon>Rhodanobacteraceae</taxon>
        <taxon>Dyella</taxon>
    </lineage>
</organism>
<evidence type="ECO:0000313" key="3">
    <source>
        <dbReference type="Proteomes" id="UP000291822"/>
    </source>
</evidence>
<protein>
    <recommendedName>
        <fullName evidence="4">Glycosyltransferase RgtA/B/C/D-like domain-containing protein</fullName>
    </recommendedName>
</protein>
<comment type="caution">
    <text evidence="2">The sequence shown here is derived from an EMBL/GenBank/DDBJ whole genome shotgun (WGS) entry which is preliminary data.</text>
</comment>
<feature type="transmembrane region" description="Helical" evidence="1">
    <location>
        <begin position="371"/>
        <end position="392"/>
    </location>
</feature>
<accession>A0A4R0Z1C5</accession>
<dbReference type="RefSeq" id="WP_131151160.1">
    <property type="nucleotide sequence ID" value="NZ_SJTG01000001.1"/>
</dbReference>
<feature type="transmembrane region" description="Helical" evidence="1">
    <location>
        <begin position="167"/>
        <end position="184"/>
    </location>
</feature>
<keyword evidence="1" id="KW-1133">Transmembrane helix</keyword>
<feature type="transmembrane region" description="Helical" evidence="1">
    <location>
        <begin position="12"/>
        <end position="31"/>
    </location>
</feature>
<reference evidence="2 3" key="1">
    <citation type="submission" date="2019-02" db="EMBL/GenBank/DDBJ databases">
        <title>Dyella amyloliquefaciens sp. nov., isolated from forest soil.</title>
        <authorList>
            <person name="Gao Z.-H."/>
            <person name="Qiu L.-H."/>
        </authorList>
    </citation>
    <scope>NUCLEOTIDE SEQUENCE [LARGE SCALE GENOMIC DNA]</scope>
    <source>
        <strain evidence="2 3">KACC 12747</strain>
    </source>
</reference>
<sequence length="643" mass="69689">MHIDHQGMKVALRDVCLIGLAVLVVSLLPYHPYFFGDELLPFNFGERLGNGVLSVYKGLNSYKPRLVMNIFWAFVVGDSWPRWVAMLFNAACIAASASLAYALCVRRFSTGRLTALLVAALVIGSRYDVMLYWDYVSGTVETLSLALFLAGIYCGSDLFEAGRQPRPRMLAAAFAFFLLCVFVHERYAVGVLGFAGAVAVFQLKALTQKKLTHPMLFAILIAVVPLGLFACMVKLLSDNPITMGSTGRVVTLNVETFKVALTYLGNLFVGTNYGPPWFVGVVNQEVLVHSKRFWLLVAAFVICWIAPWIFQRKKMLASPRAPVIFLATLLGFVCIASLPGADRQEARWMYPAFVMMLLLVVATYPARARLVLLLLLAVQQVAFVGFGGIATISSISGSRTARSLAESFSHVRPAQGEGVLIGVPEPDTGWILGGDGALFCRINLGGQNCLHRARSYSGEPFAGYSFGLVATTIDRTNPSYRLVGRPMAELLLNEKPFPAQGDVLGEGAEWKGWAWSDPTMVGPEGVKLSRLADNFMNVAAARVDGRLLIYRARATEGDQVPMRLQINWSDASGKFLGAQIVVVSITPEFTEHALFAAAPPGSAIGAVYATLHDGAKGSVLLESVRAAGDIDLHSSEASDSAAE</sequence>
<gene>
    <name evidence="2" type="ORF">EZM97_01465</name>
</gene>